<proteinExistence type="predicted"/>
<comment type="caution">
    <text evidence="2">The sequence shown here is derived from an EMBL/GenBank/DDBJ whole genome shotgun (WGS) entry which is preliminary data.</text>
</comment>
<keyword evidence="3" id="KW-1185">Reference proteome</keyword>
<organism evidence="2 3">
    <name type="scientific">Actinopolyspora mortivallis</name>
    <dbReference type="NCBI Taxonomy" id="33906"/>
    <lineage>
        <taxon>Bacteria</taxon>
        <taxon>Bacillati</taxon>
        <taxon>Actinomycetota</taxon>
        <taxon>Actinomycetes</taxon>
        <taxon>Actinopolysporales</taxon>
        <taxon>Actinopolysporaceae</taxon>
        <taxon>Actinopolyspora</taxon>
    </lineage>
</organism>
<dbReference type="EMBL" id="PVSR01000004">
    <property type="protein sequence ID" value="PRW64456.1"/>
    <property type="molecule type" value="Genomic_DNA"/>
</dbReference>
<evidence type="ECO:0000313" key="2">
    <source>
        <dbReference type="EMBL" id="PRW64456.1"/>
    </source>
</evidence>
<accession>A0A2T0GZA9</accession>
<feature type="compositionally biased region" description="Low complexity" evidence="1">
    <location>
        <begin position="8"/>
        <end position="27"/>
    </location>
</feature>
<name>A0A2T0GZA9_ACTMO</name>
<evidence type="ECO:0008006" key="4">
    <source>
        <dbReference type="Google" id="ProtNLM"/>
    </source>
</evidence>
<feature type="region of interest" description="Disordered" evidence="1">
    <location>
        <begin position="1"/>
        <end position="29"/>
    </location>
</feature>
<reference evidence="2 3" key="1">
    <citation type="submission" date="2018-03" db="EMBL/GenBank/DDBJ databases">
        <title>Actinopolyspora mortivallis from Sahara, screening for active biomolecules.</title>
        <authorList>
            <person name="Selama O."/>
            <person name="Wellington E.M.H."/>
            <person name="Hacene H."/>
        </authorList>
    </citation>
    <scope>NUCLEOTIDE SEQUENCE [LARGE SCALE GENOMIC DNA]</scope>
    <source>
        <strain evidence="2 3">M5A</strain>
    </source>
</reference>
<gene>
    <name evidence="2" type="ORF">CEP50_05145</name>
</gene>
<evidence type="ECO:0000313" key="3">
    <source>
        <dbReference type="Proteomes" id="UP000239352"/>
    </source>
</evidence>
<dbReference type="InParanoid" id="A0A2T0GZA9"/>
<dbReference type="Pfam" id="PF12079">
    <property type="entry name" value="DUF3558"/>
    <property type="match status" value="1"/>
</dbReference>
<protein>
    <recommendedName>
        <fullName evidence="4">DUF3558 domain-containing protein</fullName>
    </recommendedName>
</protein>
<evidence type="ECO:0000256" key="1">
    <source>
        <dbReference type="SAM" id="MobiDB-lite"/>
    </source>
</evidence>
<dbReference type="AlphaFoldDB" id="A0A2T0GZA9"/>
<dbReference type="InterPro" id="IPR024520">
    <property type="entry name" value="DUF3558"/>
</dbReference>
<dbReference type="Proteomes" id="UP000239352">
    <property type="component" value="Unassembled WGS sequence"/>
</dbReference>
<sequence length="174" mass="18783">MAGCATSTPADTNPDTTHTTTSSSEDPFAIPQPLNLAAITNPCHLLTQQQTTTLNAGPPQPGNKSAWGQKTCEWNNEKFNIRSAPDTKQKEGIKYAAFTNTEDGKPTHYIEGYPAVHSFPGELSCATFVGTSKTDVVSASFTVNTDGRENPQYQKPCDMSDKIAKMMLENIPSP</sequence>